<proteinExistence type="predicted"/>
<dbReference type="SMART" id="SM00530">
    <property type="entry name" value="HTH_XRE"/>
    <property type="match status" value="1"/>
</dbReference>
<accession>A0A9X1NA21</accession>
<protein>
    <submittedName>
        <fullName evidence="2">Helix-turn-helix transcriptional regulator</fullName>
    </submittedName>
</protein>
<dbReference type="InterPro" id="IPR041413">
    <property type="entry name" value="MLTR_LBD"/>
</dbReference>
<sequence>MDRQAEVRTFLTTRRERLTPEQAGVPLPGGRRRVKGLRREEVAMLAGVSTDYYTRIERGNLSGASESVLDSLARALQMDEAERVHLFDLAAIANKSGRASSSSSRSPRVREGVQRIVDSISAPAYARNTHTDILYANRLCRALFSTAYSDASSGFNFARFLFLDPRSREYYVHWETVARDLVAALRVEAGKNPYDRGLSDLVGELSTRSDEFRTWWAAHNVKLHTRSTKKMHHPAVGEIELTGEALVLPADPGLIIVTYTVEPNSPSEQALSFLASWTGEQPPAALNDMRPEAG</sequence>
<dbReference type="AlphaFoldDB" id="A0A9X1NA21"/>
<dbReference type="PANTHER" id="PTHR35010">
    <property type="entry name" value="BLL4672 PROTEIN-RELATED"/>
    <property type="match status" value="1"/>
</dbReference>
<keyword evidence="3" id="KW-1185">Reference proteome</keyword>
<comment type="caution">
    <text evidence="2">The sequence shown here is derived from an EMBL/GenBank/DDBJ whole genome shotgun (WGS) entry which is preliminary data.</text>
</comment>
<dbReference type="SUPFAM" id="SSF47413">
    <property type="entry name" value="lambda repressor-like DNA-binding domains"/>
    <property type="match status" value="1"/>
</dbReference>
<dbReference type="Pfam" id="PF13560">
    <property type="entry name" value="HTH_31"/>
    <property type="match status" value="1"/>
</dbReference>
<reference evidence="2" key="1">
    <citation type="submission" date="2021-11" db="EMBL/GenBank/DDBJ databases">
        <title>Streptomyces corallinus and Kineosporia corallina sp. nov., two new coral-derived marine actinobacteria.</title>
        <authorList>
            <person name="Buangrab K."/>
            <person name="Sutthacheep M."/>
            <person name="Yeemin T."/>
            <person name="Harunari E."/>
            <person name="Igarashi Y."/>
            <person name="Sripreechasak P."/>
            <person name="Kanchanasin P."/>
            <person name="Tanasupawat S."/>
            <person name="Phongsopitanun W."/>
        </authorList>
    </citation>
    <scope>NUCLEOTIDE SEQUENCE</scope>
    <source>
        <strain evidence="2">JCM 31032</strain>
    </source>
</reference>
<evidence type="ECO:0000259" key="1">
    <source>
        <dbReference type="PROSITE" id="PS50943"/>
    </source>
</evidence>
<dbReference type="Gene3D" id="3.30.450.180">
    <property type="match status" value="1"/>
</dbReference>
<dbReference type="Pfam" id="PF17765">
    <property type="entry name" value="MLTR_LBD"/>
    <property type="match status" value="1"/>
</dbReference>
<dbReference type="RefSeq" id="WP_231440315.1">
    <property type="nucleotide sequence ID" value="NZ_JAJOMB010000004.1"/>
</dbReference>
<dbReference type="InterPro" id="IPR010982">
    <property type="entry name" value="Lambda_DNA-bd_dom_sf"/>
</dbReference>
<dbReference type="EMBL" id="JAJOMB010000004">
    <property type="protein sequence ID" value="MCD5311137.1"/>
    <property type="molecule type" value="Genomic_DNA"/>
</dbReference>
<dbReference type="PANTHER" id="PTHR35010:SF2">
    <property type="entry name" value="BLL4672 PROTEIN"/>
    <property type="match status" value="1"/>
</dbReference>
<evidence type="ECO:0000313" key="2">
    <source>
        <dbReference type="EMBL" id="MCD5311137.1"/>
    </source>
</evidence>
<dbReference type="PROSITE" id="PS50943">
    <property type="entry name" value="HTH_CROC1"/>
    <property type="match status" value="1"/>
</dbReference>
<organism evidence="2 3">
    <name type="scientific">Kineosporia babensis</name>
    <dbReference type="NCBI Taxonomy" id="499548"/>
    <lineage>
        <taxon>Bacteria</taxon>
        <taxon>Bacillati</taxon>
        <taxon>Actinomycetota</taxon>
        <taxon>Actinomycetes</taxon>
        <taxon>Kineosporiales</taxon>
        <taxon>Kineosporiaceae</taxon>
        <taxon>Kineosporia</taxon>
    </lineage>
</organism>
<dbReference type="CDD" id="cd00093">
    <property type="entry name" value="HTH_XRE"/>
    <property type="match status" value="1"/>
</dbReference>
<dbReference type="Gene3D" id="1.10.260.40">
    <property type="entry name" value="lambda repressor-like DNA-binding domains"/>
    <property type="match status" value="1"/>
</dbReference>
<dbReference type="GO" id="GO:0003677">
    <property type="term" value="F:DNA binding"/>
    <property type="evidence" value="ECO:0007669"/>
    <property type="project" value="InterPro"/>
</dbReference>
<gene>
    <name evidence="2" type="ORF">LR394_09530</name>
</gene>
<name>A0A9X1NA21_9ACTN</name>
<dbReference type="Proteomes" id="UP001138997">
    <property type="component" value="Unassembled WGS sequence"/>
</dbReference>
<dbReference type="InterPro" id="IPR001387">
    <property type="entry name" value="Cro/C1-type_HTH"/>
</dbReference>
<evidence type="ECO:0000313" key="3">
    <source>
        <dbReference type="Proteomes" id="UP001138997"/>
    </source>
</evidence>
<feature type="domain" description="HTH cro/C1-type" evidence="1">
    <location>
        <begin position="32"/>
        <end position="83"/>
    </location>
</feature>